<feature type="region of interest" description="Disordered" evidence="1">
    <location>
        <begin position="440"/>
        <end position="474"/>
    </location>
</feature>
<evidence type="ECO:0000259" key="2">
    <source>
        <dbReference type="Pfam" id="PF14280"/>
    </source>
</evidence>
<dbReference type="eggNOG" id="ENOG502Z8WG">
    <property type="taxonomic scope" value="Bacteria"/>
</dbReference>
<dbReference type="KEGG" id="mlo:mlr6203"/>
<evidence type="ECO:0000256" key="1">
    <source>
        <dbReference type="SAM" id="MobiDB-lite"/>
    </source>
</evidence>
<dbReference type="HOGENOM" id="CLU_616691_0_0_5"/>
<sequence length="474" mass="53504">MIQSNRAGPGPVQSGNRDKNPMGSVRILFYDAHMAKTITPNQLLGQIGEIAVQLRFLTMGFQFDVRSRLESGIDGIAEVMIEGQPTARMIAVQVKATDAGIYAGEDASGFTYLLRSEDLAYWRGSNLPIIIVLFRKSDETHYWKEISSGTGPGERRLTFDKTLDVLDARAVDRLAALTIPKTGFGYYVPPLGGGEEALVNILPVRLPDEVFVTTTPYTAKQATAMLLDAGAPARFDWAIKGSSFWSFHDPRISSCDQIVDLDQVEAIEVEHLAFHEDLDERNNFAFLLNQALRHQVRSDLGWDKEGRLFHFRARAENESRAFHYQSAKKKAEADVVNVVRNKTDPTRVEFVRHHAFVPRFELLYDQWFLVINPTYYFTTNGFIPHSYPSALLAGKKRLDKSASLRGQVIMWHRFLTEEERKADDLFAVATADPRLMFGEPPNVKLPKKVPEDVWGTPKKSNEDADPNQELLRFA</sequence>
<dbReference type="AlphaFoldDB" id="Q98A12"/>
<feature type="region of interest" description="Disordered" evidence="1">
    <location>
        <begin position="1"/>
        <end position="20"/>
    </location>
</feature>
<gene>
    <name evidence="3" type="ordered locus">mlr6203</name>
</gene>
<dbReference type="Proteomes" id="UP000000552">
    <property type="component" value="Chromosome"/>
</dbReference>
<dbReference type="InterPro" id="IPR025375">
    <property type="entry name" value="DUF4365"/>
</dbReference>
<organism evidence="3 4">
    <name type="scientific">Mesorhizobium japonicum (strain LMG 29417 / CECT 9101 / MAFF 303099)</name>
    <name type="common">Mesorhizobium loti (strain MAFF 303099)</name>
    <dbReference type="NCBI Taxonomy" id="266835"/>
    <lineage>
        <taxon>Bacteria</taxon>
        <taxon>Pseudomonadati</taxon>
        <taxon>Pseudomonadota</taxon>
        <taxon>Alphaproteobacteria</taxon>
        <taxon>Hyphomicrobiales</taxon>
        <taxon>Phyllobacteriaceae</taxon>
        <taxon>Mesorhizobium</taxon>
    </lineage>
</organism>
<feature type="domain" description="DUF4365" evidence="2">
    <location>
        <begin position="46"/>
        <end position="176"/>
    </location>
</feature>
<accession>Q98A12</accession>
<dbReference type="Pfam" id="PF14280">
    <property type="entry name" value="DUF4365"/>
    <property type="match status" value="1"/>
</dbReference>
<evidence type="ECO:0000313" key="4">
    <source>
        <dbReference type="Proteomes" id="UP000000552"/>
    </source>
</evidence>
<proteinExistence type="predicted"/>
<dbReference type="EMBL" id="BA000012">
    <property type="protein sequence ID" value="BAB52532.1"/>
    <property type="molecule type" value="Genomic_DNA"/>
</dbReference>
<protein>
    <submittedName>
        <fullName evidence="3">Mlr6203 protein</fullName>
    </submittedName>
</protein>
<evidence type="ECO:0000313" key="3">
    <source>
        <dbReference type="EMBL" id="BAB52532.1"/>
    </source>
</evidence>
<name>Q98A12_RHILO</name>
<reference evidence="3 4" key="1">
    <citation type="journal article" date="2000" name="DNA Res.">
        <title>Complete genome structure of the nitrogen-fixing symbiotic bacterium Mesorhizobium loti.</title>
        <authorList>
            <person name="Kaneko T."/>
            <person name="Nakamura Y."/>
            <person name="Sato S."/>
            <person name="Asamizu E."/>
            <person name="Kato T."/>
            <person name="Sasamoto S."/>
            <person name="Watanabe A."/>
            <person name="Idesawa K."/>
            <person name="Ishikawa A."/>
            <person name="Kawashima K."/>
            <person name="Kimura T."/>
            <person name="Kishida Y."/>
            <person name="Kiyokawa C."/>
            <person name="Kohara M."/>
            <person name="Matsumoto M."/>
            <person name="Matsuno A."/>
            <person name="Mochizuki Y."/>
            <person name="Nakayama S."/>
            <person name="Nakazaki N."/>
            <person name="Shimpo S."/>
            <person name="Sugimoto M."/>
            <person name="Takeuchi C."/>
            <person name="Yamada M."/>
            <person name="Tabata S."/>
        </authorList>
    </citation>
    <scope>NUCLEOTIDE SEQUENCE [LARGE SCALE GENOMIC DNA]</scope>
    <source>
        <strain evidence="4">LMG 29417 / CECT 9101 / MAFF 303099</strain>
    </source>
</reference>